<dbReference type="Gene3D" id="3.20.20.450">
    <property type="entry name" value="EAL domain"/>
    <property type="match status" value="1"/>
</dbReference>
<dbReference type="Gene3D" id="3.30.450.20">
    <property type="entry name" value="PAS domain"/>
    <property type="match status" value="1"/>
</dbReference>
<dbReference type="SMART" id="SM00267">
    <property type="entry name" value="GGDEF"/>
    <property type="match status" value="1"/>
</dbReference>
<dbReference type="Pfam" id="PF00990">
    <property type="entry name" value="GGDEF"/>
    <property type="match status" value="1"/>
</dbReference>
<organism evidence="4 5">
    <name type="scientific">Actinokineospora spheciospongiae</name>
    <dbReference type="NCBI Taxonomy" id="909613"/>
    <lineage>
        <taxon>Bacteria</taxon>
        <taxon>Bacillati</taxon>
        <taxon>Actinomycetota</taxon>
        <taxon>Actinomycetes</taxon>
        <taxon>Pseudonocardiales</taxon>
        <taxon>Pseudonocardiaceae</taxon>
        <taxon>Actinokineospora</taxon>
    </lineage>
</organism>
<dbReference type="SUPFAM" id="SSF141868">
    <property type="entry name" value="EAL domain-like"/>
    <property type="match status" value="1"/>
</dbReference>
<dbReference type="AlphaFoldDB" id="W7IKS0"/>
<reference evidence="4 5" key="1">
    <citation type="journal article" date="2014" name="Genome Announc.">
        <title>Draft Genome Sequence of the Antitrypanosomally Active Sponge-Associated Bacterium Actinokineospora sp. Strain EG49.</title>
        <authorList>
            <person name="Harjes J."/>
            <person name="Ryu T."/>
            <person name="Abdelmohsen U.R."/>
            <person name="Moitinho-Silva L."/>
            <person name="Horn H."/>
            <person name="Ravasi T."/>
            <person name="Hentschel U."/>
        </authorList>
    </citation>
    <scope>NUCLEOTIDE SEQUENCE [LARGE SCALE GENOMIC DNA]</scope>
    <source>
        <strain evidence="4 5">EG49</strain>
    </source>
</reference>
<name>W7IKS0_9PSEU</name>
<gene>
    <name evidence="4" type="ORF">UO65_3208</name>
</gene>
<dbReference type="InterPro" id="IPR035919">
    <property type="entry name" value="EAL_sf"/>
</dbReference>
<dbReference type="PROSITE" id="PS50887">
    <property type="entry name" value="GGDEF"/>
    <property type="match status" value="1"/>
</dbReference>
<feature type="domain" description="EAL" evidence="2">
    <location>
        <begin position="436"/>
        <end position="692"/>
    </location>
</feature>
<keyword evidence="5" id="KW-1185">Reference proteome</keyword>
<dbReference type="PANTHER" id="PTHR44757:SF2">
    <property type="entry name" value="BIOFILM ARCHITECTURE MAINTENANCE PROTEIN MBAA"/>
    <property type="match status" value="1"/>
</dbReference>
<protein>
    <submittedName>
        <fullName evidence="4">Diguanylate cyclase/phosphodiesterase (GGDEF &amp; EAL domain) with PAS/PAC sensor(S)</fullName>
    </submittedName>
</protein>
<dbReference type="STRING" id="909613.UO65_3208"/>
<dbReference type="InterPro" id="IPR043128">
    <property type="entry name" value="Rev_trsase/Diguanyl_cyclase"/>
</dbReference>
<dbReference type="InterPro" id="IPR013656">
    <property type="entry name" value="PAS_4"/>
</dbReference>
<evidence type="ECO:0000313" key="4">
    <source>
        <dbReference type="EMBL" id="EWC61470.1"/>
    </source>
</evidence>
<dbReference type="InterPro" id="IPR001610">
    <property type="entry name" value="PAC"/>
</dbReference>
<dbReference type="InterPro" id="IPR052155">
    <property type="entry name" value="Biofilm_reg_signaling"/>
</dbReference>
<proteinExistence type="predicted"/>
<dbReference type="CDD" id="cd01949">
    <property type="entry name" value="GGDEF"/>
    <property type="match status" value="1"/>
</dbReference>
<dbReference type="PANTHER" id="PTHR44757">
    <property type="entry name" value="DIGUANYLATE CYCLASE DGCP"/>
    <property type="match status" value="1"/>
</dbReference>
<evidence type="ECO:0000259" key="3">
    <source>
        <dbReference type="PROSITE" id="PS50887"/>
    </source>
</evidence>
<dbReference type="InterPro" id="IPR000160">
    <property type="entry name" value="GGDEF_dom"/>
</dbReference>
<accession>W7IKS0</accession>
<sequence>MPTRPVAPDGDQETLVRSWLRVVASTAYVPRSAQDLAALLASMLATLTAALVAEPFDTGPGSEVGARMVTGALTGEETLSRSLAVLAGGLLAAGHHPERVVVLLAAVSSGYAAALRARTLEQQEDMKRAMLGAARLAEQGRKDTEYRFREVFTASAIGIAITGVDGRFLETNPALATILDREQEDLRGHLLGEYFLDQEADRPDPASSAPDRRRVVRPDGDTAWVLVNNSVVRDDSGEPVYRVSMVQDLSELELLGTRLTHQSLHDALTGLPNRLHFQSRLEVLLGQAHPAAGVTLLCLDLDAFGLVNTTHGHAAGDRLLRAVAHRLAAMVEDEPAALVARVGGDEFAVFVVDGPSTPDIPGLVALVRAELTEPDYDGKIGLAATASIGVVRCAAADVDSAELFRAADAALHRAKAVGPDQWAVHDPHVDRRARRVGAAATSLPSAWELGELVVAYRPVVRLTDRAVVRVSAVPHLPGARGALPPPAELAEQTGLSVALAPWLLREAAGQLPVWQELFPGAGPVLRVTLTRAQTADADLVGAVSRALAQAALPAHLLEVVLDTAAVRDAHGDARDNLRTLGDLGVGRGLHGFTGGPALVELVERFGVGAVLLADPFDGWRPDWLPGNAVAVRATAELIAAVGSVGAEVGVVGVRDQAEAAWWAARGASTGEGPAFGGPVGVPDVVRAVRGGNPPPSERIAPT</sequence>
<dbReference type="SUPFAM" id="SSF55785">
    <property type="entry name" value="PYP-like sensor domain (PAS domain)"/>
    <property type="match status" value="1"/>
</dbReference>
<dbReference type="SMART" id="SM00086">
    <property type="entry name" value="PAC"/>
    <property type="match status" value="1"/>
</dbReference>
<feature type="domain" description="PAC" evidence="1">
    <location>
        <begin position="209"/>
        <end position="261"/>
    </location>
</feature>
<feature type="domain" description="GGDEF" evidence="3">
    <location>
        <begin position="292"/>
        <end position="427"/>
    </location>
</feature>
<dbReference type="NCBIfam" id="TIGR00254">
    <property type="entry name" value="GGDEF"/>
    <property type="match status" value="1"/>
</dbReference>
<dbReference type="Pfam" id="PF08448">
    <property type="entry name" value="PAS_4"/>
    <property type="match status" value="1"/>
</dbReference>
<evidence type="ECO:0000313" key="5">
    <source>
        <dbReference type="Proteomes" id="UP000019277"/>
    </source>
</evidence>
<dbReference type="SMART" id="SM00052">
    <property type="entry name" value="EAL"/>
    <property type="match status" value="1"/>
</dbReference>
<evidence type="ECO:0000259" key="2">
    <source>
        <dbReference type="PROSITE" id="PS50883"/>
    </source>
</evidence>
<evidence type="ECO:0000259" key="1">
    <source>
        <dbReference type="PROSITE" id="PS50113"/>
    </source>
</evidence>
<dbReference type="Gene3D" id="3.30.70.270">
    <property type="match status" value="1"/>
</dbReference>
<dbReference type="InterPro" id="IPR000014">
    <property type="entry name" value="PAS"/>
</dbReference>
<dbReference type="InterPro" id="IPR035965">
    <property type="entry name" value="PAS-like_dom_sf"/>
</dbReference>
<dbReference type="RefSeq" id="WP_052021224.1">
    <property type="nucleotide sequence ID" value="NZ_AYXG01000109.1"/>
</dbReference>
<dbReference type="Pfam" id="PF00563">
    <property type="entry name" value="EAL"/>
    <property type="match status" value="1"/>
</dbReference>
<dbReference type="InterPro" id="IPR001633">
    <property type="entry name" value="EAL_dom"/>
</dbReference>
<dbReference type="PROSITE" id="PS50883">
    <property type="entry name" value="EAL"/>
    <property type="match status" value="1"/>
</dbReference>
<dbReference type="Proteomes" id="UP000019277">
    <property type="component" value="Unassembled WGS sequence"/>
</dbReference>
<dbReference type="InterPro" id="IPR000700">
    <property type="entry name" value="PAS-assoc_C"/>
</dbReference>
<dbReference type="SUPFAM" id="SSF55073">
    <property type="entry name" value="Nucleotide cyclase"/>
    <property type="match status" value="1"/>
</dbReference>
<dbReference type="NCBIfam" id="TIGR00229">
    <property type="entry name" value="sensory_box"/>
    <property type="match status" value="1"/>
</dbReference>
<dbReference type="PROSITE" id="PS50113">
    <property type="entry name" value="PAC"/>
    <property type="match status" value="1"/>
</dbReference>
<dbReference type="SMART" id="SM00091">
    <property type="entry name" value="PAS"/>
    <property type="match status" value="1"/>
</dbReference>
<dbReference type="InterPro" id="IPR029787">
    <property type="entry name" value="Nucleotide_cyclase"/>
</dbReference>
<comment type="caution">
    <text evidence="4">The sequence shown here is derived from an EMBL/GenBank/DDBJ whole genome shotgun (WGS) entry which is preliminary data.</text>
</comment>
<dbReference type="eggNOG" id="COG5001">
    <property type="taxonomic scope" value="Bacteria"/>
</dbReference>
<dbReference type="CDD" id="cd00130">
    <property type="entry name" value="PAS"/>
    <property type="match status" value="1"/>
</dbReference>
<accession>A0A8E3BIL2</accession>
<dbReference type="OrthoDB" id="23692at2"/>
<dbReference type="EMBL" id="AYXG01000109">
    <property type="protein sequence ID" value="EWC61470.1"/>
    <property type="molecule type" value="Genomic_DNA"/>
</dbReference>